<dbReference type="AlphaFoldDB" id="A0A8J3HZM9"/>
<dbReference type="EMBL" id="BNJF01000001">
    <property type="protein sequence ID" value="GHO43582.1"/>
    <property type="molecule type" value="Genomic_DNA"/>
</dbReference>
<proteinExistence type="predicted"/>
<comment type="caution">
    <text evidence="1">The sequence shown here is derived from an EMBL/GenBank/DDBJ whole genome shotgun (WGS) entry which is preliminary data.</text>
</comment>
<organism evidence="1 2">
    <name type="scientific">Ktedonospora formicarum</name>
    <dbReference type="NCBI Taxonomy" id="2778364"/>
    <lineage>
        <taxon>Bacteria</taxon>
        <taxon>Bacillati</taxon>
        <taxon>Chloroflexota</taxon>
        <taxon>Ktedonobacteria</taxon>
        <taxon>Ktedonobacterales</taxon>
        <taxon>Ktedonobacteraceae</taxon>
        <taxon>Ktedonospora</taxon>
    </lineage>
</organism>
<keyword evidence="2" id="KW-1185">Reference proteome</keyword>
<gene>
    <name evidence="1" type="ORF">KSX_17450</name>
</gene>
<sequence>MGYSFAERVPTLVNPYESGSLMHLTQETGTVVRTYGRFLLREVFVYQGERLRHSALLQITLLPTSGNEITIAYLSTRADAVNAVKERVHVWLMEQSCQIEKTRRWLQETSDQDIVAKFQSLLDLWEPCYQEVAQALSELEELSFSEDA</sequence>
<accession>A0A8J3HZM9</accession>
<evidence type="ECO:0000313" key="1">
    <source>
        <dbReference type="EMBL" id="GHO43582.1"/>
    </source>
</evidence>
<name>A0A8J3HZM9_9CHLR</name>
<reference evidence="1" key="1">
    <citation type="submission" date="2020-10" db="EMBL/GenBank/DDBJ databases">
        <title>Taxonomic study of unclassified bacteria belonging to the class Ktedonobacteria.</title>
        <authorList>
            <person name="Yabe S."/>
            <person name="Wang C.M."/>
            <person name="Zheng Y."/>
            <person name="Sakai Y."/>
            <person name="Cavaletti L."/>
            <person name="Monciardini P."/>
            <person name="Donadio S."/>
        </authorList>
    </citation>
    <scope>NUCLEOTIDE SEQUENCE</scope>
    <source>
        <strain evidence="1">SOSP1-1</strain>
    </source>
</reference>
<protein>
    <submittedName>
        <fullName evidence="1">Uncharacterized protein</fullName>
    </submittedName>
</protein>
<evidence type="ECO:0000313" key="2">
    <source>
        <dbReference type="Proteomes" id="UP000612362"/>
    </source>
</evidence>
<dbReference type="Proteomes" id="UP000612362">
    <property type="component" value="Unassembled WGS sequence"/>
</dbReference>